<keyword evidence="1" id="KW-0472">Membrane</keyword>
<feature type="transmembrane region" description="Helical" evidence="1">
    <location>
        <begin position="260"/>
        <end position="285"/>
    </location>
</feature>
<keyword evidence="1" id="KW-1133">Transmembrane helix</keyword>
<proteinExistence type="predicted"/>
<organism evidence="2 3">
    <name type="scientific">Pseudomonas syringae CC1557</name>
    <dbReference type="NCBI Taxonomy" id="1357279"/>
    <lineage>
        <taxon>Bacteria</taxon>
        <taxon>Pseudomonadati</taxon>
        <taxon>Pseudomonadota</taxon>
        <taxon>Gammaproteobacteria</taxon>
        <taxon>Pseudomonadales</taxon>
        <taxon>Pseudomonadaceae</taxon>
        <taxon>Pseudomonas</taxon>
        <taxon>Pseudomonas syringae</taxon>
    </lineage>
</organism>
<dbReference type="InterPro" id="IPR007820">
    <property type="entry name" value="AbrB_fam"/>
</dbReference>
<feature type="transmembrane region" description="Helical" evidence="1">
    <location>
        <begin position="175"/>
        <end position="193"/>
    </location>
</feature>
<keyword evidence="1" id="KW-0812">Transmembrane</keyword>
<dbReference type="Proteomes" id="UP000019089">
    <property type="component" value="Chromosome"/>
</dbReference>
<evidence type="ECO:0000313" key="2">
    <source>
        <dbReference type="EMBL" id="AHG39316.1"/>
    </source>
</evidence>
<dbReference type="InterPro" id="IPR017516">
    <property type="entry name" value="AbrB_dup"/>
</dbReference>
<feature type="transmembrane region" description="Helical" evidence="1">
    <location>
        <begin position="200"/>
        <end position="217"/>
    </location>
</feature>
<dbReference type="AlphaFoldDB" id="W0MR74"/>
<dbReference type="PIRSF" id="PIRSF038991">
    <property type="entry name" value="Protein_AbrB"/>
    <property type="match status" value="1"/>
</dbReference>
<dbReference type="PANTHER" id="PTHR38457">
    <property type="entry name" value="REGULATOR ABRB-RELATED"/>
    <property type="match status" value="1"/>
</dbReference>
<dbReference type="Pfam" id="PF05145">
    <property type="entry name" value="AbrB"/>
    <property type="match status" value="1"/>
</dbReference>
<reference evidence="2 3" key="1">
    <citation type="submission" date="2013-12" db="EMBL/GenBank/DDBJ databases">
        <title>Interactions Between Genome Architecture and Virulence Genes in Pseudomonas syringae, strain CC1557 as a model.</title>
        <authorList>
            <person name="Baltrus D."/>
            <person name="Hockett K."/>
            <person name="Karlsrud E."/>
            <person name="Dougherty K."/>
            <person name="Nishimura M."/>
        </authorList>
    </citation>
    <scope>NUCLEOTIDE SEQUENCE [LARGE SCALE GENOMIC DNA]</scope>
    <source>
        <strain evidence="2 3">CC1557</strain>
    </source>
</reference>
<protein>
    <submittedName>
        <fullName evidence="2">Membrane protein</fullName>
    </submittedName>
</protein>
<accession>W0MR74</accession>
<name>W0MR74_PSESX</name>
<dbReference type="GO" id="GO:0010468">
    <property type="term" value="P:regulation of gene expression"/>
    <property type="evidence" value="ECO:0007669"/>
    <property type="project" value="InterPro"/>
</dbReference>
<dbReference type="eggNOG" id="COG3180">
    <property type="taxonomic scope" value="Bacteria"/>
</dbReference>
<dbReference type="HOGENOM" id="CLU_050210_2_0_6"/>
<gene>
    <name evidence="2" type="ORF">N018_03275</name>
</gene>
<dbReference type="NCBIfam" id="TIGR03082">
    <property type="entry name" value="Gneg_AbrB_dup"/>
    <property type="match status" value="2"/>
</dbReference>
<feature type="transmembrane region" description="Helical" evidence="1">
    <location>
        <begin position="139"/>
        <end position="163"/>
    </location>
</feature>
<dbReference type="STRING" id="1357279.N018_03275"/>
<sequence>MLKLPVSPLTTLLAGVLGGGLASLIGWPLPWVIGSLALVMVVRCCGWLLPEIPHGRKAGQLIVATAIGCHFTLSVMHEVLSNLGVVTVAIALTLVLALLGIIILCRWGVPYSTAYFALMPANSTEMIHLARQRGADAGFVAAAHSVRLLLILLGVPLAASFAAPNAVQGIALPVVWGWLLTILPLGLVAALLFKRFDFPNPWTFGPFLVCAAVVPGADLHMSMPGWLSAFGQLMVGCALAINFDRVFFRRAPAFLCKVMSLLAGSVIATGSVAWVLGWLLGVSWLSLALGMMPGSAPEMSLTAEALNLAVTLVTAMQIIRMILIQAVTLPLYRWMAARFKTGLVKNAGRAE</sequence>
<feature type="transmembrane region" description="Helical" evidence="1">
    <location>
        <begin position="305"/>
        <end position="332"/>
    </location>
</feature>
<evidence type="ECO:0000256" key="1">
    <source>
        <dbReference type="SAM" id="Phobius"/>
    </source>
</evidence>
<dbReference type="EMBL" id="CP007014">
    <property type="protein sequence ID" value="AHG39316.1"/>
    <property type="molecule type" value="Genomic_DNA"/>
</dbReference>
<dbReference type="GO" id="GO:0016020">
    <property type="term" value="C:membrane"/>
    <property type="evidence" value="ECO:0007669"/>
    <property type="project" value="InterPro"/>
</dbReference>
<dbReference type="KEGG" id="psyr:N018_03275"/>
<dbReference type="RefSeq" id="WP_051476192.1">
    <property type="nucleotide sequence ID" value="NZ_CP007014.1"/>
</dbReference>
<dbReference type="PANTHER" id="PTHR38457:SF1">
    <property type="entry name" value="REGULATOR ABRB-RELATED"/>
    <property type="match status" value="1"/>
</dbReference>
<feature type="transmembrane region" description="Helical" evidence="1">
    <location>
        <begin position="86"/>
        <end position="109"/>
    </location>
</feature>
<evidence type="ECO:0000313" key="3">
    <source>
        <dbReference type="Proteomes" id="UP000019089"/>
    </source>
</evidence>
<feature type="transmembrane region" description="Helical" evidence="1">
    <location>
        <begin position="229"/>
        <end position="248"/>
    </location>
</feature>